<reference evidence="5" key="1">
    <citation type="submission" date="2023-03" db="EMBL/GenBank/DDBJ databases">
        <title>Chromosome-scale reference genome and RAD-based genetic map of yellow starthistle (Centaurea solstitialis) reveal putative structural variation and QTLs associated with invader traits.</title>
        <authorList>
            <person name="Reatini B."/>
            <person name="Cang F.A."/>
            <person name="Jiang Q."/>
            <person name="Mckibben M.T.W."/>
            <person name="Barker M.S."/>
            <person name="Rieseberg L.H."/>
            <person name="Dlugosch K.M."/>
        </authorList>
    </citation>
    <scope>NUCLEOTIDE SEQUENCE</scope>
    <source>
        <strain evidence="5">CAN-66</strain>
        <tissue evidence="5">Leaf</tissue>
    </source>
</reference>
<dbReference type="GO" id="GO:0005654">
    <property type="term" value="C:nucleoplasm"/>
    <property type="evidence" value="ECO:0007669"/>
    <property type="project" value="TreeGrafter"/>
</dbReference>
<evidence type="ECO:0000256" key="3">
    <source>
        <dbReference type="ARBA" id="ARBA00023242"/>
    </source>
</evidence>
<dbReference type="InterPro" id="IPR005343">
    <property type="entry name" value="Noc2"/>
</dbReference>
<evidence type="ECO:0000313" key="6">
    <source>
        <dbReference type="Proteomes" id="UP001172457"/>
    </source>
</evidence>
<dbReference type="GO" id="GO:0005730">
    <property type="term" value="C:nucleolus"/>
    <property type="evidence" value="ECO:0007669"/>
    <property type="project" value="TreeGrafter"/>
</dbReference>
<evidence type="ECO:0000313" key="5">
    <source>
        <dbReference type="EMBL" id="KAJ9555561.1"/>
    </source>
</evidence>
<dbReference type="GO" id="GO:0030691">
    <property type="term" value="C:Noc2p-Noc3p complex"/>
    <property type="evidence" value="ECO:0007669"/>
    <property type="project" value="TreeGrafter"/>
</dbReference>
<feature type="compositionally biased region" description="Basic and acidic residues" evidence="4">
    <location>
        <begin position="30"/>
        <end position="48"/>
    </location>
</feature>
<sequence>MGSKKKDKKVKKDSIKDGNNTEEAPVKPVENAKDHKSQLQRLSEKDPEFYEFLKEHDKELLEFDDEGDAESDMDGEETQEGEDEEDDAMDHKDGLAKKDEVSTKTITSEMVDSWCKAIREERRIGAIRSIMRAFRSACHCGDDDSESKLSSMSFPVFNKILLFVLSEMDGILRTILKLPLSGGKKEMILELMNTRAWKNYNHLVKAYLGNALHVLNQMTDTDMIAFTLRRLKYSSLFLAAFPSLLRKYIKLVSDFCATTKLAIWDLSSSSFLGYGGGALPIVSLLFLRDICIRLGSDCVDECFKGIYKAYVLNCHFVNANKLQQVQFLGNCVNELFRVDLPSAYQHAFVFIRQLAMILREALATKRKEIFRKVYEWKYMNCLQLWTGAICAYGSEPDFQPLAYPLTQIISGVVRLVPTARYLPLRLRCIRMLNQIAAATNTFIPVAVLLSDMLDMKELHKPPTGGVGKAVDLRTVLRVSKATIKTRAFQEACVFSVIEELAEHLAQWSYSPAFFELSFVPAVRLRNFCKSTKVERFRREMRQLIREIEANSEFTNKKRMSISYLPNDPASSSFMENSKICDIRDNSTLRFVDMIFSHLRVAFNDEKKKGASPLSKYVEILRQKAKERNDSLVESSVIVGEKASIFGKKKARRDDDDDEMMMTTTMMTI</sequence>
<feature type="compositionally biased region" description="Acidic residues" evidence="4">
    <location>
        <begin position="62"/>
        <end position="88"/>
    </location>
</feature>
<dbReference type="Proteomes" id="UP001172457">
    <property type="component" value="Chromosome 3"/>
</dbReference>
<dbReference type="AlphaFoldDB" id="A0AA38WP31"/>
<dbReference type="GO" id="GO:0030690">
    <property type="term" value="C:Noc1p-Noc2p complex"/>
    <property type="evidence" value="ECO:0007669"/>
    <property type="project" value="TreeGrafter"/>
</dbReference>
<proteinExistence type="inferred from homology"/>
<feature type="region of interest" description="Disordered" evidence="4">
    <location>
        <begin position="1"/>
        <end position="48"/>
    </location>
</feature>
<comment type="caution">
    <text evidence="5">The sequence shown here is derived from an EMBL/GenBank/DDBJ whole genome shotgun (WGS) entry which is preliminary data.</text>
</comment>
<organism evidence="5 6">
    <name type="scientific">Centaurea solstitialis</name>
    <name type="common">yellow star-thistle</name>
    <dbReference type="NCBI Taxonomy" id="347529"/>
    <lineage>
        <taxon>Eukaryota</taxon>
        <taxon>Viridiplantae</taxon>
        <taxon>Streptophyta</taxon>
        <taxon>Embryophyta</taxon>
        <taxon>Tracheophyta</taxon>
        <taxon>Spermatophyta</taxon>
        <taxon>Magnoliopsida</taxon>
        <taxon>eudicotyledons</taxon>
        <taxon>Gunneridae</taxon>
        <taxon>Pentapetalae</taxon>
        <taxon>asterids</taxon>
        <taxon>campanulids</taxon>
        <taxon>Asterales</taxon>
        <taxon>Asteraceae</taxon>
        <taxon>Carduoideae</taxon>
        <taxon>Cardueae</taxon>
        <taxon>Centaureinae</taxon>
        <taxon>Centaurea</taxon>
    </lineage>
</organism>
<keyword evidence="6" id="KW-1185">Reference proteome</keyword>
<name>A0AA38WP31_9ASTR</name>
<protein>
    <recommendedName>
        <fullName evidence="7">Nucleolar complex protein 2 homolog</fullName>
    </recommendedName>
</protein>
<dbReference type="EMBL" id="JARYMX010000003">
    <property type="protein sequence ID" value="KAJ9555561.1"/>
    <property type="molecule type" value="Genomic_DNA"/>
</dbReference>
<dbReference type="PANTHER" id="PTHR12687:SF4">
    <property type="entry name" value="NUCLEOLAR COMPLEX PROTEIN 2 HOMOLOG"/>
    <property type="match status" value="1"/>
</dbReference>
<accession>A0AA38WP31</accession>
<evidence type="ECO:0000256" key="2">
    <source>
        <dbReference type="ARBA" id="ARBA00005907"/>
    </source>
</evidence>
<dbReference type="PANTHER" id="PTHR12687">
    <property type="entry name" value="NUCLEOLAR COMPLEX 2 AND RAD4-RELATED"/>
    <property type="match status" value="1"/>
</dbReference>
<evidence type="ECO:0000256" key="4">
    <source>
        <dbReference type="SAM" id="MobiDB-lite"/>
    </source>
</evidence>
<keyword evidence="3" id="KW-0539">Nucleus</keyword>
<evidence type="ECO:0000256" key="1">
    <source>
        <dbReference type="ARBA" id="ARBA00004123"/>
    </source>
</evidence>
<gene>
    <name evidence="5" type="ORF">OSB04_010175</name>
</gene>
<feature type="compositionally biased region" description="Basic and acidic residues" evidence="4">
    <location>
        <begin position="89"/>
        <end position="100"/>
    </location>
</feature>
<comment type="similarity">
    <text evidence="2">Belongs to the NOC2 family.</text>
</comment>
<dbReference type="Pfam" id="PF03715">
    <property type="entry name" value="Noc2"/>
    <property type="match status" value="1"/>
</dbReference>
<comment type="subcellular location">
    <subcellularLocation>
        <location evidence="1">Nucleus</location>
    </subcellularLocation>
</comment>
<dbReference type="GO" id="GO:0042273">
    <property type="term" value="P:ribosomal large subunit biogenesis"/>
    <property type="evidence" value="ECO:0007669"/>
    <property type="project" value="TreeGrafter"/>
</dbReference>
<feature type="region of interest" description="Disordered" evidence="4">
    <location>
        <begin position="60"/>
        <end position="100"/>
    </location>
</feature>
<evidence type="ECO:0008006" key="7">
    <source>
        <dbReference type="Google" id="ProtNLM"/>
    </source>
</evidence>